<proteinExistence type="predicted"/>
<dbReference type="AlphaFoldDB" id="A0A1I6ZVS7"/>
<protein>
    <submittedName>
        <fullName evidence="1">Uncharacterized protein</fullName>
    </submittedName>
</protein>
<keyword evidence="2" id="KW-1185">Reference proteome</keyword>
<gene>
    <name evidence="1" type="ORF">SAMN05444141_102645</name>
</gene>
<dbReference type="Proteomes" id="UP000183371">
    <property type="component" value="Unassembled WGS sequence"/>
</dbReference>
<accession>A0A1I6ZVS7</accession>
<evidence type="ECO:0000313" key="2">
    <source>
        <dbReference type="Proteomes" id="UP000183371"/>
    </source>
</evidence>
<name>A0A1I6ZVS7_9HYPH</name>
<sequence length="38" mass="3951">MSTLTATAIAAALLAAALCLVILKVEANQPKPLDFHDD</sequence>
<evidence type="ECO:0000313" key="1">
    <source>
        <dbReference type="EMBL" id="SFT66789.1"/>
    </source>
</evidence>
<dbReference type="EMBL" id="FPBD01000002">
    <property type="protein sequence ID" value="SFT66789.1"/>
    <property type="molecule type" value="Genomic_DNA"/>
</dbReference>
<organism evidence="1 2">
    <name type="scientific">Pseudovibrio denitrificans</name>
    <dbReference type="NCBI Taxonomy" id="258256"/>
    <lineage>
        <taxon>Bacteria</taxon>
        <taxon>Pseudomonadati</taxon>
        <taxon>Pseudomonadota</taxon>
        <taxon>Alphaproteobacteria</taxon>
        <taxon>Hyphomicrobiales</taxon>
        <taxon>Stappiaceae</taxon>
        <taxon>Pseudovibrio</taxon>
    </lineage>
</organism>
<reference evidence="2" key="1">
    <citation type="submission" date="2016-10" db="EMBL/GenBank/DDBJ databases">
        <authorList>
            <person name="Varghese N."/>
            <person name="Submissions S."/>
        </authorList>
    </citation>
    <scope>NUCLEOTIDE SEQUENCE [LARGE SCALE GENOMIC DNA]</scope>
    <source>
        <strain evidence="2">DSM 17465</strain>
    </source>
</reference>